<comment type="caution">
    <text evidence="2">The sequence shown here is derived from an EMBL/GenBank/DDBJ whole genome shotgun (WGS) entry which is preliminary data.</text>
</comment>
<accession>A0AAD9H5V4</accession>
<gene>
    <name evidence="2" type="ORF">LX32DRAFT_709144</name>
</gene>
<dbReference type="EMBL" id="MU843017">
    <property type="protein sequence ID" value="KAK2023000.1"/>
    <property type="molecule type" value="Genomic_DNA"/>
</dbReference>
<dbReference type="AlphaFoldDB" id="A0AAD9H5V4"/>
<name>A0AAD9H5V4_9PEZI</name>
<evidence type="ECO:0000313" key="2">
    <source>
        <dbReference type="EMBL" id="KAK2023000.1"/>
    </source>
</evidence>
<feature type="region of interest" description="Disordered" evidence="1">
    <location>
        <begin position="193"/>
        <end position="213"/>
    </location>
</feature>
<evidence type="ECO:0000256" key="1">
    <source>
        <dbReference type="SAM" id="MobiDB-lite"/>
    </source>
</evidence>
<dbReference type="Proteomes" id="UP001232148">
    <property type="component" value="Unassembled WGS sequence"/>
</dbReference>
<keyword evidence="3" id="KW-1185">Reference proteome</keyword>
<protein>
    <submittedName>
        <fullName evidence="2">Uncharacterized protein</fullName>
    </submittedName>
</protein>
<sequence>MPRDPAVPAPALEEALGTTLLVHFARMRSPGCAAVDASSAIPQGHARVKDTSPSWHGLRAVRVPIRVPSETRVYSSPACWAGEQSSTSFEMSCCSLRQLVLWAAQRVVSQTSRLSERAKNDRREQNFHHPSALHKLFCARPGQREPSLRIARGLADKLCRARPSPAACTSERAVMYDVNGRQEASERIVWTREDAAGRAPSAAGLSPPPSVAG</sequence>
<reference evidence="2" key="1">
    <citation type="submission" date="2021-06" db="EMBL/GenBank/DDBJ databases">
        <title>Comparative genomics, transcriptomics and evolutionary studies reveal genomic signatures of adaptation to plant cell wall in hemibiotrophic fungi.</title>
        <authorList>
            <consortium name="DOE Joint Genome Institute"/>
            <person name="Baroncelli R."/>
            <person name="Diaz J.F."/>
            <person name="Benocci T."/>
            <person name="Peng M."/>
            <person name="Battaglia E."/>
            <person name="Haridas S."/>
            <person name="Andreopoulos W."/>
            <person name="Labutti K."/>
            <person name="Pangilinan J."/>
            <person name="Floch G.L."/>
            <person name="Makela M.R."/>
            <person name="Henrissat B."/>
            <person name="Grigoriev I.V."/>
            <person name="Crouch J.A."/>
            <person name="De Vries R.P."/>
            <person name="Sukno S.A."/>
            <person name="Thon M.R."/>
        </authorList>
    </citation>
    <scope>NUCLEOTIDE SEQUENCE</scope>
    <source>
        <strain evidence="2">MAFF235873</strain>
    </source>
</reference>
<proteinExistence type="predicted"/>
<evidence type="ECO:0000313" key="3">
    <source>
        <dbReference type="Proteomes" id="UP001232148"/>
    </source>
</evidence>
<organism evidence="2 3">
    <name type="scientific">Colletotrichum zoysiae</name>
    <dbReference type="NCBI Taxonomy" id="1216348"/>
    <lineage>
        <taxon>Eukaryota</taxon>
        <taxon>Fungi</taxon>
        <taxon>Dikarya</taxon>
        <taxon>Ascomycota</taxon>
        <taxon>Pezizomycotina</taxon>
        <taxon>Sordariomycetes</taxon>
        <taxon>Hypocreomycetidae</taxon>
        <taxon>Glomerellales</taxon>
        <taxon>Glomerellaceae</taxon>
        <taxon>Colletotrichum</taxon>
        <taxon>Colletotrichum graminicola species complex</taxon>
    </lineage>
</organism>